<dbReference type="SUPFAM" id="SSF51445">
    <property type="entry name" value="(Trans)glycosidases"/>
    <property type="match status" value="1"/>
</dbReference>
<reference evidence="13 14" key="1">
    <citation type="submission" date="2014-11" db="EMBL/GenBank/DDBJ databases">
        <title>Genome sequence of Flavihumibacter solisilvae 3-3.</title>
        <authorList>
            <person name="Zhou G."/>
            <person name="Li M."/>
            <person name="Wang G."/>
        </authorList>
    </citation>
    <scope>NUCLEOTIDE SEQUENCE [LARGE SCALE GENOMIC DNA]</scope>
    <source>
        <strain evidence="13 14">3-3</strain>
    </source>
</reference>
<evidence type="ECO:0000313" key="14">
    <source>
        <dbReference type="Proteomes" id="UP000031408"/>
    </source>
</evidence>
<dbReference type="Pfam" id="PF00686">
    <property type="entry name" value="CBM_20"/>
    <property type="match status" value="2"/>
</dbReference>
<evidence type="ECO:0000256" key="10">
    <source>
        <dbReference type="ARBA" id="ARBA00031423"/>
    </source>
</evidence>
<dbReference type="STRING" id="1349421.OI18_14560"/>
<protein>
    <recommendedName>
        <fullName evidence="5">4-alpha-glucanotransferase</fullName>
        <ecNumber evidence="4">2.4.1.25</ecNumber>
    </recommendedName>
    <alternativeName>
        <fullName evidence="10">Amylomaltase</fullName>
    </alternativeName>
    <alternativeName>
        <fullName evidence="11">Disproportionating enzyme</fullName>
    </alternativeName>
</protein>
<accession>A0A0C1ITN9</accession>
<evidence type="ECO:0000256" key="9">
    <source>
        <dbReference type="ARBA" id="ARBA00023277"/>
    </source>
</evidence>
<dbReference type="EC" id="2.4.1.25" evidence="4"/>
<keyword evidence="14" id="KW-1185">Reference proteome</keyword>
<evidence type="ECO:0000256" key="5">
    <source>
        <dbReference type="ARBA" id="ARBA00020295"/>
    </source>
</evidence>
<feature type="domain" description="CBM20" evidence="12">
    <location>
        <begin position="125"/>
        <end position="239"/>
    </location>
</feature>
<keyword evidence="9" id="KW-0119">Carbohydrate metabolism</keyword>
<sequence>MKIHFYLRFHTSFGEQLQITGNLKSLGAAMGQPLPMNYLNDEFWQVSIDVDPAEEPVCRYQYQLVSADGTVVSEWENDRVIQLQDGAVEELQVVDTWNHSGEFENAFYTAPFRELLPVARGSKKLKIPKNHSHIFRVKAPLLSKNEVVCMAGSIPALGEWDEDKTVLLQPDGNWWAAVLDLPKEGFPLSYKYGVYDTHKKTFREFESGANRSLFGDALHHKHTIVHDGFVHLPNNTFKGAGVAIPVFSLRSKKSFGVGEFTDIELLVDWARSVDMQLIQLLPINDTTATHTWTDSYPYAAISAFALHPIYVNLEKVAGKRHTALIKSLKKKQKQLNELAEVDYEEVMKFKLAVLKEIYMADKEEWLKDKEYAEFFQQNRHWLVPYAAFCFLRDKHETSDFTQWKQHSVYDAAAIEKFVSPRLKHHDQLRFHYYIQFQLHKQLKAAASYAHKRGIVLKGDIPIGIYRYSCDAWMAPQLYYMDRQAGAPPDGFAVKGQNWGFPTYNWQKMEEDGYLWWKQRFSQMKEYFDAFRIDHILGFFRIWSIPWKAVEGIMGHFVPAIPVHVNEFYERGIWYDYNRYTRPYITEKILFETFSEHAQYVRDTFFETTGFGQFNFHETFSTQRKIEAWFAKQEASEANAIICQGLYDLHANVILFEEEGSKGLQFHFRFGMENTSSYQALEAATKKGLYDLYVNYFYHRQDDSWKEEALRKLPALKASTEMLICGEDLGMVPHCVPDVMKQLGILSLEIQRMPKNPAQEFFHPDDAPYLSVVTPSTHDMSTIRGWWEEDRDKTQRFFNNELGQWGEAPEYCEAWINKAIVIQHLYSPAMWSIFQLQDLLGMDDQLRRKEHIDERINIPSVAKHYWRYRMHMTLEELAKEKTFNHDLREYIRAGGRA</sequence>
<evidence type="ECO:0000256" key="6">
    <source>
        <dbReference type="ARBA" id="ARBA00022490"/>
    </source>
</evidence>
<dbReference type="SUPFAM" id="SSF49452">
    <property type="entry name" value="Starch-binding domain-like"/>
    <property type="match status" value="2"/>
</dbReference>
<dbReference type="AlphaFoldDB" id="A0A0C1ITN9"/>
<comment type="caution">
    <text evidence="13">The sequence shown here is derived from an EMBL/GenBank/DDBJ whole genome shotgun (WGS) entry which is preliminary data.</text>
</comment>
<dbReference type="PANTHER" id="PTHR32518">
    <property type="match status" value="1"/>
</dbReference>
<dbReference type="InterPro" id="IPR013783">
    <property type="entry name" value="Ig-like_fold"/>
</dbReference>
<dbReference type="GO" id="GO:0004134">
    <property type="term" value="F:4-alpha-glucanotransferase activity"/>
    <property type="evidence" value="ECO:0007669"/>
    <property type="project" value="UniProtKB-EC"/>
</dbReference>
<dbReference type="GO" id="GO:2001070">
    <property type="term" value="F:starch binding"/>
    <property type="evidence" value="ECO:0007669"/>
    <property type="project" value="InterPro"/>
</dbReference>
<dbReference type="RefSeq" id="WP_039141056.1">
    <property type="nucleotide sequence ID" value="NZ_JSVC01000016.1"/>
</dbReference>
<gene>
    <name evidence="13" type="ORF">OI18_14560</name>
</gene>
<comment type="catalytic activity">
    <reaction evidence="1">
        <text>Transfers a segment of a (1-&gt;4)-alpha-D-glucan to a new position in an acceptor, which may be glucose or a (1-&gt;4)-alpha-D-glucan.</text>
        <dbReference type="EC" id="2.4.1.25"/>
    </reaction>
</comment>
<dbReference type="Pfam" id="PF02446">
    <property type="entry name" value="Glyco_hydro_77"/>
    <property type="match status" value="1"/>
</dbReference>
<evidence type="ECO:0000259" key="12">
    <source>
        <dbReference type="PROSITE" id="PS51166"/>
    </source>
</evidence>
<evidence type="ECO:0000256" key="11">
    <source>
        <dbReference type="ARBA" id="ARBA00031501"/>
    </source>
</evidence>
<dbReference type="Gene3D" id="2.60.40.10">
    <property type="entry name" value="Immunoglobulins"/>
    <property type="match status" value="2"/>
</dbReference>
<name>A0A0C1ITN9_9BACT</name>
<dbReference type="GO" id="GO:0005975">
    <property type="term" value="P:carbohydrate metabolic process"/>
    <property type="evidence" value="ECO:0007669"/>
    <property type="project" value="InterPro"/>
</dbReference>
<dbReference type="PROSITE" id="PS51166">
    <property type="entry name" value="CBM20"/>
    <property type="match status" value="2"/>
</dbReference>
<keyword evidence="8 13" id="KW-0808">Transferase</keyword>
<comment type="similarity">
    <text evidence="3">Belongs to the disproportionating enzyme family.</text>
</comment>
<dbReference type="InterPro" id="IPR002044">
    <property type="entry name" value="CBM20"/>
</dbReference>
<dbReference type="SMART" id="SM01065">
    <property type="entry name" value="CBM_2"/>
    <property type="match status" value="2"/>
</dbReference>
<evidence type="ECO:0000256" key="7">
    <source>
        <dbReference type="ARBA" id="ARBA00022676"/>
    </source>
</evidence>
<dbReference type="PANTHER" id="PTHR32518:SF3">
    <property type="entry name" value="4-ALPHA-GLUCANOTRANSFERASE"/>
    <property type="match status" value="1"/>
</dbReference>
<comment type="subcellular location">
    <subcellularLocation>
        <location evidence="2">Cytoplasm</location>
    </subcellularLocation>
</comment>
<dbReference type="InterPro" id="IPR013784">
    <property type="entry name" value="Carb-bd-like_fold"/>
</dbReference>
<proteinExistence type="inferred from homology"/>
<evidence type="ECO:0000256" key="1">
    <source>
        <dbReference type="ARBA" id="ARBA00000439"/>
    </source>
</evidence>
<keyword evidence="7" id="KW-0328">Glycosyltransferase</keyword>
<evidence type="ECO:0000256" key="2">
    <source>
        <dbReference type="ARBA" id="ARBA00004496"/>
    </source>
</evidence>
<evidence type="ECO:0000256" key="4">
    <source>
        <dbReference type="ARBA" id="ARBA00012560"/>
    </source>
</evidence>
<dbReference type="Gene3D" id="3.20.20.80">
    <property type="entry name" value="Glycosidases"/>
    <property type="match status" value="2"/>
</dbReference>
<evidence type="ECO:0000313" key="13">
    <source>
        <dbReference type="EMBL" id="KIC93819.1"/>
    </source>
</evidence>
<dbReference type="InterPro" id="IPR017853">
    <property type="entry name" value="GH"/>
</dbReference>
<keyword evidence="6" id="KW-0963">Cytoplasm</keyword>
<evidence type="ECO:0000256" key="8">
    <source>
        <dbReference type="ARBA" id="ARBA00022679"/>
    </source>
</evidence>
<feature type="domain" description="CBM20" evidence="12">
    <location>
        <begin position="1"/>
        <end position="99"/>
    </location>
</feature>
<dbReference type="OrthoDB" id="9811841at2"/>
<evidence type="ECO:0000256" key="3">
    <source>
        <dbReference type="ARBA" id="ARBA00005684"/>
    </source>
</evidence>
<dbReference type="EMBL" id="JSVC01000016">
    <property type="protein sequence ID" value="KIC93819.1"/>
    <property type="molecule type" value="Genomic_DNA"/>
</dbReference>
<dbReference type="Proteomes" id="UP000031408">
    <property type="component" value="Unassembled WGS sequence"/>
</dbReference>
<dbReference type="InterPro" id="IPR003385">
    <property type="entry name" value="Glyco_hydro_77"/>
</dbReference>
<organism evidence="13 14">
    <name type="scientific">Flavihumibacter solisilvae</name>
    <dbReference type="NCBI Taxonomy" id="1349421"/>
    <lineage>
        <taxon>Bacteria</taxon>
        <taxon>Pseudomonadati</taxon>
        <taxon>Bacteroidota</taxon>
        <taxon>Chitinophagia</taxon>
        <taxon>Chitinophagales</taxon>
        <taxon>Chitinophagaceae</taxon>
        <taxon>Flavihumibacter</taxon>
    </lineage>
</organism>
<dbReference type="GO" id="GO:0005737">
    <property type="term" value="C:cytoplasm"/>
    <property type="evidence" value="ECO:0007669"/>
    <property type="project" value="UniProtKB-SubCell"/>
</dbReference>